<dbReference type="SUPFAM" id="SSF53335">
    <property type="entry name" value="S-adenosyl-L-methionine-dependent methyltransferases"/>
    <property type="match status" value="1"/>
</dbReference>
<name>A0AA39CPV5_9EURO</name>
<dbReference type="InterPro" id="IPR029063">
    <property type="entry name" value="SAM-dependent_MTases_sf"/>
</dbReference>
<comment type="similarity">
    <text evidence="1">Belongs to the methyltransferase superfamily.</text>
</comment>
<gene>
    <name evidence="6" type="ORF">H2204_013763</name>
</gene>
<dbReference type="Pfam" id="PF08241">
    <property type="entry name" value="Methyltransf_11"/>
    <property type="match status" value="1"/>
</dbReference>
<evidence type="ECO:0000256" key="3">
    <source>
        <dbReference type="ARBA" id="ARBA00022679"/>
    </source>
</evidence>
<accession>A0AA39CPV5</accession>
<evidence type="ECO:0000313" key="6">
    <source>
        <dbReference type="EMBL" id="KAJ9617501.1"/>
    </source>
</evidence>
<dbReference type="InterPro" id="IPR013216">
    <property type="entry name" value="Methyltransf_11"/>
</dbReference>
<dbReference type="GO" id="GO:0032259">
    <property type="term" value="P:methylation"/>
    <property type="evidence" value="ECO:0007669"/>
    <property type="project" value="UniProtKB-KW"/>
</dbReference>
<reference evidence="6" key="1">
    <citation type="submission" date="2022-10" db="EMBL/GenBank/DDBJ databases">
        <title>Culturing micro-colonial fungi from biological soil crusts in the Mojave desert and describing Neophaeococcomyces mojavensis, and introducing the new genera and species Taxawa tesnikishii.</title>
        <authorList>
            <person name="Kurbessoian T."/>
            <person name="Stajich J.E."/>
        </authorList>
    </citation>
    <scope>NUCLEOTIDE SEQUENCE</scope>
    <source>
        <strain evidence="6">TK_35</strain>
    </source>
</reference>
<dbReference type="CDD" id="cd02440">
    <property type="entry name" value="AdoMet_MTases"/>
    <property type="match status" value="1"/>
</dbReference>
<keyword evidence="2" id="KW-0489">Methyltransferase</keyword>
<proteinExistence type="inferred from homology"/>
<evidence type="ECO:0000259" key="5">
    <source>
        <dbReference type="Pfam" id="PF08241"/>
    </source>
</evidence>
<evidence type="ECO:0000256" key="2">
    <source>
        <dbReference type="ARBA" id="ARBA00022603"/>
    </source>
</evidence>
<comment type="caution">
    <text evidence="6">The sequence shown here is derived from an EMBL/GenBank/DDBJ whole genome shotgun (WGS) entry which is preliminary data.</text>
</comment>
<evidence type="ECO:0000256" key="4">
    <source>
        <dbReference type="ARBA" id="ARBA00022691"/>
    </source>
</evidence>
<organism evidence="6">
    <name type="scientific">Knufia peltigerae</name>
    <dbReference type="NCBI Taxonomy" id="1002370"/>
    <lineage>
        <taxon>Eukaryota</taxon>
        <taxon>Fungi</taxon>
        <taxon>Dikarya</taxon>
        <taxon>Ascomycota</taxon>
        <taxon>Pezizomycotina</taxon>
        <taxon>Eurotiomycetes</taxon>
        <taxon>Chaetothyriomycetidae</taxon>
        <taxon>Chaetothyriales</taxon>
        <taxon>Trichomeriaceae</taxon>
        <taxon>Knufia</taxon>
    </lineage>
</organism>
<protein>
    <recommendedName>
        <fullName evidence="5">Methyltransferase type 11 domain-containing protein</fullName>
    </recommendedName>
</protein>
<dbReference type="InterPro" id="IPR051052">
    <property type="entry name" value="Diverse_substrate_MTase"/>
</dbReference>
<keyword evidence="4" id="KW-0949">S-adenosyl-L-methionine</keyword>
<dbReference type="AlphaFoldDB" id="A0AA39CPV5"/>
<feature type="domain" description="Methyltransferase type 11" evidence="5">
    <location>
        <begin position="46"/>
        <end position="139"/>
    </location>
</feature>
<sequence>MTSPDSTERFSSRVADYVRYRPDYPVALMDWLHGPMAVATSGLVADIGAGTGISSRQFLAAGHPLVAVEPNAAMRAAAEHWLAPQYPQFSAVDGRAEATGLADASADLVSAAQAFHWFDTVAVRAEWRRILRPGGLALIYWNSRLLDASPFLVAYEQLLLDYGTDYTAVAERYQDDATMQAWFGTGLRGMVQLPNVQHLDLDALRGRLLSSSYAPQPGHPRHAPMLAALQDLFAAHAVDGQVAFEYRTRAFLGTLD</sequence>
<keyword evidence="3" id="KW-0808">Transferase</keyword>
<dbReference type="PANTHER" id="PTHR44942:SF4">
    <property type="entry name" value="METHYLTRANSFERASE TYPE 11 DOMAIN-CONTAINING PROTEIN"/>
    <property type="match status" value="1"/>
</dbReference>
<dbReference type="GO" id="GO:0008757">
    <property type="term" value="F:S-adenosylmethionine-dependent methyltransferase activity"/>
    <property type="evidence" value="ECO:0007669"/>
    <property type="project" value="InterPro"/>
</dbReference>
<dbReference type="Gene3D" id="3.40.50.150">
    <property type="entry name" value="Vaccinia Virus protein VP39"/>
    <property type="match status" value="1"/>
</dbReference>
<dbReference type="EMBL" id="JAPDRN010000161">
    <property type="protein sequence ID" value="KAJ9617501.1"/>
    <property type="molecule type" value="Genomic_DNA"/>
</dbReference>
<evidence type="ECO:0000256" key="1">
    <source>
        <dbReference type="ARBA" id="ARBA00008361"/>
    </source>
</evidence>
<dbReference type="PANTHER" id="PTHR44942">
    <property type="entry name" value="METHYLTRANSF_11 DOMAIN-CONTAINING PROTEIN"/>
    <property type="match status" value="1"/>
</dbReference>